<dbReference type="RefSeq" id="WP_138405132.1">
    <property type="nucleotide sequence ID" value="NZ_VBSP01000038.1"/>
</dbReference>
<proteinExistence type="inferred from homology"/>
<name>A0A5R9DVL9_9LACT</name>
<dbReference type="GO" id="GO:0022857">
    <property type="term" value="F:transmembrane transporter activity"/>
    <property type="evidence" value="ECO:0007669"/>
    <property type="project" value="InterPro"/>
</dbReference>
<keyword evidence="4 7" id="KW-1133">Transmembrane helix</keyword>
<dbReference type="Pfam" id="PF06738">
    <property type="entry name" value="ThrE"/>
    <property type="match status" value="1"/>
</dbReference>
<dbReference type="OrthoDB" id="9813917at2"/>
<comment type="caution">
    <text evidence="9">The sequence shown here is derived from an EMBL/GenBank/DDBJ whole genome shotgun (WGS) entry which is preliminary data.</text>
</comment>
<evidence type="ECO:0000256" key="4">
    <source>
        <dbReference type="ARBA" id="ARBA00022989"/>
    </source>
</evidence>
<keyword evidence="5 7" id="KW-0472">Membrane</keyword>
<dbReference type="GO" id="GO:0005886">
    <property type="term" value="C:plasma membrane"/>
    <property type="evidence" value="ECO:0007669"/>
    <property type="project" value="UniProtKB-SubCell"/>
</dbReference>
<evidence type="ECO:0000256" key="5">
    <source>
        <dbReference type="ARBA" id="ARBA00023136"/>
    </source>
</evidence>
<feature type="transmembrane region" description="Helical" evidence="7">
    <location>
        <begin position="164"/>
        <end position="186"/>
    </location>
</feature>
<gene>
    <name evidence="9" type="ORF">FEZ33_09420</name>
</gene>
<organism evidence="9 10">
    <name type="scientific">Ruoffia tabacinasalis</name>
    <dbReference type="NCBI Taxonomy" id="87458"/>
    <lineage>
        <taxon>Bacteria</taxon>
        <taxon>Bacillati</taxon>
        <taxon>Bacillota</taxon>
        <taxon>Bacilli</taxon>
        <taxon>Lactobacillales</taxon>
        <taxon>Aerococcaceae</taxon>
        <taxon>Ruoffia</taxon>
    </lineage>
</organism>
<evidence type="ECO:0000256" key="3">
    <source>
        <dbReference type="ARBA" id="ARBA00022692"/>
    </source>
</evidence>
<evidence type="ECO:0000259" key="8">
    <source>
        <dbReference type="Pfam" id="PF06738"/>
    </source>
</evidence>
<dbReference type="EMBL" id="VBSP01000038">
    <property type="protein sequence ID" value="TLQ40119.1"/>
    <property type="molecule type" value="Genomic_DNA"/>
</dbReference>
<dbReference type="InterPro" id="IPR010619">
    <property type="entry name" value="ThrE-like_N"/>
</dbReference>
<dbReference type="AlphaFoldDB" id="A0A5R9DVL9"/>
<accession>A0A5R9DVL9</accession>
<feature type="transmembrane region" description="Helical" evidence="7">
    <location>
        <begin position="192"/>
        <end position="211"/>
    </location>
</feature>
<comment type="similarity">
    <text evidence="6">Belongs to the ThrE exporter (TC 2.A.79) family.</text>
</comment>
<evidence type="ECO:0000256" key="6">
    <source>
        <dbReference type="ARBA" id="ARBA00034125"/>
    </source>
</evidence>
<evidence type="ECO:0000256" key="1">
    <source>
        <dbReference type="ARBA" id="ARBA00004651"/>
    </source>
</evidence>
<evidence type="ECO:0000256" key="2">
    <source>
        <dbReference type="ARBA" id="ARBA00022475"/>
    </source>
</evidence>
<feature type="domain" description="Threonine/serine exporter-like N-terminal" evidence="8">
    <location>
        <begin position="11"/>
        <end position="245"/>
    </location>
</feature>
<feature type="transmembrane region" description="Helical" evidence="7">
    <location>
        <begin position="223"/>
        <end position="247"/>
    </location>
</feature>
<keyword evidence="3 7" id="KW-0812">Transmembrane</keyword>
<dbReference type="PANTHER" id="PTHR34390">
    <property type="entry name" value="UPF0442 PROTEIN YJJB-RELATED"/>
    <property type="match status" value="1"/>
</dbReference>
<comment type="subcellular location">
    <subcellularLocation>
        <location evidence="1">Cell membrane</location>
        <topology evidence="1">Multi-pass membrane protein</topology>
    </subcellularLocation>
</comment>
<sequence>MDNKNLLLKTTLLAGRIMMESGSEAYRVEDTMQRIAKNSKKFDTESYVTATGIFMSINDESTSQMTQARNRSINLEKIDATNRYSRMYAKGEISLIYLYKALQSVDLQTPEFNKYYRMLAAGLASLSLMLLLGGAYSDVLTAFIIGSLGYFTSNRIYVRTEMKFINDLIASFLISITSVLCYRMGFVANLDSLIIGCIMPLVPGLAITSGMRDLFEGHLLTGMVRVVEAILISTVIGIGIAMTLQWFS</sequence>
<reference evidence="9 10" key="1">
    <citation type="submission" date="2019-05" db="EMBL/GenBank/DDBJ databases">
        <title>The metagenome of a microbial culture collection derived from dairy environment covers the genomic content of the human microbiome.</title>
        <authorList>
            <person name="Roder T."/>
            <person name="Wuthrich D."/>
            <person name="Sattari Z."/>
            <person name="Von Ah U."/>
            <person name="Bar C."/>
            <person name="Ronchi F."/>
            <person name="Macpherson A.J."/>
            <person name="Ganal-Vonarburg S.C."/>
            <person name="Bruggmann R."/>
            <person name="Vergeres G."/>
        </authorList>
    </citation>
    <scope>NUCLEOTIDE SEQUENCE [LARGE SCALE GENOMIC DNA]</scope>
    <source>
        <strain evidence="9 10">FAM 24227</strain>
    </source>
</reference>
<protein>
    <submittedName>
        <fullName evidence="9">Threonine/serine exporter family protein</fullName>
    </submittedName>
</protein>
<dbReference type="GO" id="GO:0015744">
    <property type="term" value="P:succinate transport"/>
    <property type="evidence" value="ECO:0007669"/>
    <property type="project" value="TreeGrafter"/>
</dbReference>
<dbReference type="PANTHER" id="PTHR34390:SF2">
    <property type="entry name" value="SUCCINATE TRANSPORTER SUBUNIT YJJP-RELATED"/>
    <property type="match status" value="1"/>
</dbReference>
<dbReference type="InterPro" id="IPR050539">
    <property type="entry name" value="ThrE_Dicarb/AminoAcid_Exp"/>
</dbReference>
<feature type="transmembrane region" description="Helical" evidence="7">
    <location>
        <begin position="115"/>
        <end position="133"/>
    </location>
</feature>
<evidence type="ECO:0000313" key="10">
    <source>
        <dbReference type="Proteomes" id="UP000306420"/>
    </source>
</evidence>
<dbReference type="Proteomes" id="UP000306420">
    <property type="component" value="Unassembled WGS sequence"/>
</dbReference>
<evidence type="ECO:0000256" key="7">
    <source>
        <dbReference type="SAM" id="Phobius"/>
    </source>
</evidence>
<evidence type="ECO:0000313" key="9">
    <source>
        <dbReference type="EMBL" id="TLQ40119.1"/>
    </source>
</evidence>
<keyword evidence="2" id="KW-1003">Cell membrane</keyword>